<dbReference type="EMBL" id="FQ032826">
    <property type="protein sequence ID" value="CBL87524.1"/>
    <property type="molecule type" value="Genomic_DNA"/>
</dbReference>
<evidence type="ECO:0000313" key="1">
    <source>
        <dbReference type="EMBL" id="CBL87524.1"/>
    </source>
</evidence>
<reference evidence="1" key="2">
    <citation type="journal article" date="2012" name="Environ. Microbiol.">
        <title>Genomic content of uncultured Bacteroidetes from contrasting oceanic provinces in the North Atlantic Ocean.</title>
        <authorList>
            <person name="Gomez-Pereira P.R."/>
            <person name="Schuler M."/>
            <person name="Fuchs B.M."/>
            <person name="Bennke C."/>
            <person name="Teeling H."/>
            <person name="Waldmann J."/>
            <person name="Richter M."/>
            <person name="Barbe V."/>
            <person name="Bataille E."/>
            <person name="Glockner F.O."/>
            <person name="Amann R."/>
        </authorList>
    </citation>
    <scope>NUCLEOTIDE SEQUENCE</scope>
</reference>
<dbReference type="AlphaFoldDB" id="F4MN11"/>
<accession>F4MN11</accession>
<sequence>MKKILLLIFLNFLFVFGQKPEFSELVLPPKQIVRIDYPLLKAFKIKVYNKSKFFLGISLLSRDKDSLHENFSLEKGKFRSLIVRDDQYLQFENRYLASLKVVFTLEKDNQTPNKLQKNLTPQRAFYLENNTSQKIPLQIPGVMSSNLNPFSRSGMDLKNGQKIFLSLGKKKVLILTITDTIAHGSRIDVARLINEALNKLED</sequence>
<gene>
    <name evidence="1" type="ORF">S18_873_0018</name>
</gene>
<reference evidence="1" key="1">
    <citation type="submission" date="2010-05" db="EMBL/GenBank/DDBJ databases">
        <authorList>
            <person name="Genoscope - CEA"/>
        </authorList>
    </citation>
    <scope>NUCLEOTIDE SEQUENCE</scope>
</reference>
<protein>
    <submittedName>
        <fullName evidence="1">Uncharacterized protein</fullName>
    </submittedName>
</protein>
<name>F4MN11_9BACT</name>
<proteinExistence type="predicted"/>
<organism evidence="1">
    <name type="scientific">uncultured Flavobacteriia bacterium</name>
    <dbReference type="NCBI Taxonomy" id="212695"/>
    <lineage>
        <taxon>Bacteria</taxon>
        <taxon>Pseudomonadati</taxon>
        <taxon>Bacteroidota</taxon>
        <taxon>Flavobacteriia</taxon>
        <taxon>environmental samples</taxon>
    </lineage>
</organism>